<accession>A0ABV7J868</accession>
<comment type="caution">
    <text evidence="2">The sequence shown here is derived from an EMBL/GenBank/DDBJ whole genome shotgun (WGS) entry which is preliminary data.</text>
</comment>
<evidence type="ECO:0008006" key="4">
    <source>
        <dbReference type="Google" id="ProtNLM"/>
    </source>
</evidence>
<feature type="transmembrane region" description="Helical" evidence="1">
    <location>
        <begin position="7"/>
        <end position="26"/>
    </location>
</feature>
<reference evidence="3" key="1">
    <citation type="journal article" date="2019" name="Int. J. Syst. Evol. Microbiol.">
        <title>The Global Catalogue of Microorganisms (GCM) 10K type strain sequencing project: providing services to taxonomists for standard genome sequencing and annotation.</title>
        <authorList>
            <consortium name="The Broad Institute Genomics Platform"/>
            <consortium name="The Broad Institute Genome Sequencing Center for Infectious Disease"/>
            <person name="Wu L."/>
            <person name="Ma J."/>
        </authorList>
    </citation>
    <scope>NUCLEOTIDE SEQUENCE [LARGE SCALE GENOMIC DNA]</scope>
    <source>
        <strain evidence="3">KCTC 42953</strain>
    </source>
</reference>
<dbReference type="RefSeq" id="WP_077410970.1">
    <property type="nucleotide sequence ID" value="NZ_JBHRTS010000004.1"/>
</dbReference>
<gene>
    <name evidence="2" type="ORF">ACFODZ_08595</name>
</gene>
<dbReference type="EMBL" id="JBHRTS010000004">
    <property type="protein sequence ID" value="MFC3194295.1"/>
    <property type="molecule type" value="Genomic_DNA"/>
</dbReference>
<evidence type="ECO:0000313" key="3">
    <source>
        <dbReference type="Proteomes" id="UP001595533"/>
    </source>
</evidence>
<evidence type="ECO:0000313" key="2">
    <source>
        <dbReference type="EMBL" id="MFC3194295.1"/>
    </source>
</evidence>
<sequence>MNNIDELDLTVVMISLMALFVSWQSLISRKRSSEASLVVEFLKEYSSPEMSRSLRLLREYRDSNINNFASKWLKDLRVGNEEAKEVDLARRKVSHYFYRGYKLYKSGYVSKKFIRSVMLVDGIAIYLEINKQLEMALGALPTQDEFSFYDAENHKNYYVRRVFRYLD</sequence>
<keyword evidence="1" id="KW-1133">Transmembrane helix</keyword>
<keyword evidence="3" id="KW-1185">Reference proteome</keyword>
<proteinExistence type="predicted"/>
<keyword evidence="1" id="KW-0472">Membrane</keyword>
<keyword evidence="1" id="KW-0812">Transmembrane</keyword>
<protein>
    <recommendedName>
        <fullName evidence="4">DUF4760 domain-containing protein</fullName>
    </recommendedName>
</protein>
<dbReference type="Proteomes" id="UP001595533">
    <property type="component" value="Unassembled WGS sequence"/>
</dbReference>
<evidence type="ECO:0000256" key="1">
    <source>
        <dbReference type="SAM" id="Phobius"/>
    </source>
</evidence>
<name>A0ABV7J868_9GAMM</name>
<organism evidence="2 3">
    <name type="scientific">Marinicella sediminis</name>
    <dbReference type="NCBI Taxonomy" id="1792834"/>
    <lineage>
        <taxon>Bacteria</taxon>
        <taxon>Pseudomonadati</taxon>
        <taxon>Pseudomonadota</taxon>
        <taxon>Gammaproteobacteria</taxon>
        <taxon>Lysobacterales</taxon>
        <taxon>Marinicellaceae</taxon>
        <taxon>Marinicella</taxon>
    </lineage>
</organism>